<dbReference type="PIRSF" id="PIRSF034367">
    <property type="entry name" value="DUF1852"/>
    <property type="match status" value="1"/>
</dbReference>
<dbReference type="RefSeq" id="WP_068903729.1">
    <property type="nucleotide sequence ID" value="NZ_JBHUIF010000004.1"/>
</dbReference>
<evidence type="ECO:0000313" key="2">
    <source>
        <dbReference type="Proteomes" id="UP000094936"/>
    </source>
</evidence>
<dbReference type="EMBL" id="LYBM01000029">
    <property type="protein sequence ID" value="ODA31821.1"/>
    <property type="molecule type" value="Genomic_DNA"/>
</dbReference>
<evidence type="ECO:0008006" key="3">
    <source>
        <dbReference type="Google" id="ProtNLM"/>
    </source>
</evidence>
<name>A0A1C3EF06_9GAMM</name>
<evidence type="ECO:0000313" key="1">
    <source>
        <dbReference type="EMBL" id="ODA31821.1"/>
    </source>
</evidence>
<dbReference type="AlphaFoldDB" id="A0A1C3EF06"/>
<dbReference type="Pfam" id="PF08908">
    <property type="entry name" value="MesX"/>
    <property type="match status" value="1"/>
</dbReference>
<organism evidence="1 2">
    <name type="scientific">Veronia pacifica</name>
    <dbReference type="NCBI Taxonomy" id="1080227"/>
    <lineage>
        <taxon>Bacteria</taxon>
        <taxon>Pseudomonadati</taxon>
        <taxon>Pseudomonadota</taxon>
        <taxon>Gammaproteobacteria</taxon>
        <taxon>Vibrionales</taxon>
        <taxon>Vibrionaceae</taxon>
        <taxon>Veronia</taxon>
    </lineage>
</organism>
<keyword evidence="2" id="KW-1185">Reference proteome</keyword>
<gene>
    <name evidence="1" type="ORF">A8L45_15115</name>
</gene>
<sequence>MNKNFTFSISSICLDENYHPSDSTRITTNFANLARGESRQQNLRNALKMIDNSFNALAHWDNPNGERYSLELEIVSVDVDIEGSGNTFPSIEILKTIIVDHQTGDRTEGIVGNNFSSYVRDYDFSVLLLDHNKDQPKFSIPDNFGDLHGKLFKYFVSSEAYKQHFNKRPVICLSVSDNKVYHRTENQHPVLGYEYLPNESSLTEQYFKKMGLQVRYFMPPNSVAPLAFFFFGDLLNDYTNLELISTISTMETFQKIYRPEIYNANAVAGKCYQPNLKNLDHSLTQIVYDREERSKLAIKQGKFAEEHFIKPYQTVLKQWSENYAI</sequence>
<protein>
    <recommendedName>
        <fullName evidence="3">DUF1852 domain-containing protein</fullName>
    </recommendedName>
</protein>
<dbReference type="Proteomes" id="UP000094936">
    <property type="component" value="Unassembled WGS sequence"/>
</dbReference>
<accession>A0A1C3EF06</accession>
<proteinExistence type="predicted"/>
<comment type="caution">
    <text evidence="1">The sequence shown here is derived from an EMBL/GenBank/DDBJ whole genome shotgun (WGS) entry which is preliminary data.</text>
</comment>
<dbReference type="OrthoDB" id="6298442at2"/>
<reference evidence="1 2" key="1">
    <citation type="submission" date="2016-05" db="EMBL/GenBank/DDBJ databases">
        <title>Genomic Taxonomy of the Vibrionaceae.</title>
        <authorList>
            <person name="Gomez-Gil B."/>
            <person name="Enciso-Ibarra J."/>
        </authorList>
    </citation>
    <scope>NUCLEOTIDE SEQUENCE [LARGE SCALE GENOMIC DNA]</scope>
    <source>
        <strain evidence="1 2">CAIM 1920</strain>
    </source>
</reference>
<dbReference type="InterPro" id="IPR015004">
    <property type="entry name" value="MesX"/>
</dbReference>